<gene>
    <name evidence="2" type="ORF">HPHI1048_LOCUS19968</name>
</gene>
<dbReference type="Gene3D" id="2.60.120.10">
    <property type="entry name" value="Jelly Rolls"/>
    <property type="match status" value="1"/>
</dbReference>
<dbReference type="SMART" id="SM00100">
    <property type="entry name" value="cNMP"/>
    <property type="match status" value="1"/>
</dbReference>
<dbReference type="CDD" id="cd00038">
    <property type="entry name" value="CAP_ED"/>
    <property type="match status" value="1"/>
</dbReference>
<dbReference type="InterPro" id="IPR050503">
    <property type="entry name" value="cAMP-dep_PK_reg_su-like"/>
</dbReference>
<dbReference type="Pfam" id="PF00027">
    <property type="entry name" value="cNMP_binding"/>
    <property type="match status" value="1"/>
</dbReference>
<dbReference type="InterPro" id="IPR018490">
    <property type="entry name" value="cNMP-bd_dom_sf"/>
</dbReference>
<dbReference type="GO" id="GO:0005829">
    <property type="term" value="C:cytosol"/>
    <property type="evidence" value="ECO:0007669"/>
    <property type="project" value="TreeGrafter"/>
</dbReference>
<evidence type="ECO:0000259" key="1">
    <source>
        <dbReference type="PROSITE" id="PS50042"/>
    </source>
</evidence>
<dbReference type="EMBL" id="HBEO01029429">
    <property type="protein sequence ID" value="CAD8501593.1"/>
    <property type="molecule type" value="Transcribed_RNA"/>
</dbReference>
<dbReference type="PROSITE" id="PS50042">
    <property type="entry name" value="CNMP_BINDING_3"/>
    <property type="match status" value="1"/>
</dbReference>
<proteinExistence type="predicted"/>
<accession>A0A7S0HTK3</accession>
<dbReference type="InterPro" id="IPR000595">
    <property type="entry name" value="cNMP-bd_dom"/>
</dbReference>
<dbReference type="PRINTS" id="PR00103">
    <property type="entry name" value="CAMPKINASE"/>
</dbReference>
<name>A0A7S0HTK3_9CRYP</name>
<protein>
    <recommendedName>
        <fullName evidence="1">Cyclic nucleotide-binding domain-containing protein</fullName>
    </recommendedName>
</protein>
<dbReference type="PANTHER" id="PTHR11635">
    <property type="entry name" value="CAMP-DEPENDENT PROTEIN KINASE REGULATORY CHAIN"/>
    <property type="match status" value="1"/>
</dbReference>
<evidence type="ECO:0000313" key="2">
    <source>
        <dbReference type="EMBL" id="CAD8501593.1"/>
    </source>
</evidence>
<dbReference type="AlphaFoldDB" id="A0A7S0HTK3"/>
<sequence>MLWWSGSCCGSSRKLSHGTSKELSEMIHSEENIPANKDVLQEITPRQFDELDKAIEIAEIEQYLSRVTIFTTLMPKEISILARSLKPCTLRDGEYVYRQGDFADDFFLILGGSVQKVVESGDGEKPGIPVGNPLYHGQYFGQNALAMAGTKRSCSMKVVGKTELRSISRAVFISSFGPLSDILRRDKNLFDKFEAYFSK</sequence>
<dbReference type="GO" id="GO:0005952">
    <property type="term" value="C:cAMP-dependent protein kinase complex"/>
    <property type="evidence" value="ECO:0007669"/>
    <property type="project" value="InterPro"/>
</dbReference>
<organism evidence="2">
    <name type="scientific">Hanusia phi</name>
    <dbReference type="NCBI Taxonomy" id="3032"/>
    <lineage>
        <taxon>Eukaryota</taxon>
        <taxon>Cryptophyceae</taxon>
        <taxon>Pyrenomonadales</taxon>
        <taxon>Geminigeraceae</taxon>
        <taxon>Hanusia</taxon>
    </lineage>
</organism>
<dbReference type="SUPFAM" id="SSF51206">
    <property type="entry name" value="cAMP-binding domain-like"/>
    <property type="match status" value="1"/>
</dbReference>
<dbReference type="InterPro" id="IPR014710">
    <property type="entry name" value="RmlC-like_jellyroll"/>
</dbReference>
<dbReference type="PANTHER" id="PTHR11635:SF152">
    <property type="entry name" value="CAMP-DEPENDENT PROTEIN KINASE TYPE I REGULATORY SUBUNIT-RELATED"/>
    <property type="match status" value="1"/>
</dbReference>
<reference evidence="2" key="1">
    <citation type="submission" date="2021-01" db="EMBL/GenBank/DDBJ databases">
        <authorList>
            <person name="Corre E."/>
            <person name="Pelletier E."/>
            <person name="Niang G."/>
            <person name="Scheremetjew M."/>
            <person name="Finn R."/>
            <person name="Kale V."/>
            <person name="Holt S."/>
            <person name="Cochrane G."/>
            <person name="Meng A."/>
            <person name="Brown T."/>
            <person name="Cohen L."/>
        </authorList>
    </citation>
    <scope>NUCLEOTIDE SEQUENCE</scope>
    <source>
        <strain evidence="2">CCMP325</strain>
    </source>
</reference>
<feature type="domain" description="Cyclic nucleotide-binding" evidence="1">
    <location>
        <begin position="69"/>
        <end position="193"/>
    </location>
</feature>